<evidence type="ECO:0000313" key="6">
    <source>
        <dbReference type="Proteomes" id="UP000218542"/>
    </source>
</evidence>
<dbReference type="GO" id="GO:0015562">
    <property type="term" value="F:efflux transmembrane transporter activity"/>
    <property type="evidence" value="ECO:0007669"/>
    <property type="project" value="TreeGrafter"/>
</dbReference>
<feature type="coiled-coil region" evidence="2">
    <location>
        <begin position="110"/>
        <end position="158"/>
    </location>
</feature>
<evidence type="ECO:0000256" key="2">
    <source>
        <dbReference type="SAM" id="Coils"/>
    </source>
</evidence>
<dbReference type="Gene3D" id="2.40.420.20">
    <property type="match status" value="1"/>
</dbReference>
<keyword evidence="2" id="KW-0175">Coiled coil</keyword>
<evidence type="ECO:0000256" key="1">
    <source>
        <dbReference type="ARBA" id="ARBA00009477"/>
    </source>
</evidence>
<feature type="domain" description="CusB-like beta-barrel" evidence="3">
    <location>
        <begin position="205"/>
        <end position="273"/>
    </location>
</feature>
<dbReference type="InterPro" id="IPR006143">
    <property type="entry name" value="RND_pump_MFP"/>
</dbReference>
<evidence type="ECO:0000259" key="4">
    <source>
        <dbReference type="Pfam" id="PF25973"/>
    </source>
</evidence>
<comment type="caution">
    <text evidence="5">The sequence shown here is derived from an EMBL/GenBank/DDBJ whole genome shotgun (WGS) entry which is preliminary data.</text>
</comment>
<dbReference type="Pfam" id="PF25954">
    <property type="entry name" value="Beta-barrel_RND_2"/>
    <property type="match status" value="1"/>
</dbReference>
<proteinExistence type="inferred from homology"/>
<dbReference type="Gene3D" id="2.40.30.170">
    <property type="match status" value="1"/>
</dbReference>
<reference evidence="5 6" key="1">
    <citation type="journal article" date="2017" name="Environ. Microbiol. Rep.">
        <title>Genetic diversity of marine anaerobic ammonium-oxidizing bacteria as revealed by genomic and proteomic analyses of 'Candidatus Scalindua japonica'.</title>
        <authorList>
            <person name="Oshiki M."/>
            <person name="Mizuto K."/>
            <person name="Kimura Z."/>
            <person name="Kindaichi T."/>
            <person name="Satoh H."/>
            <person name="Okabe S."/>
        </authorList>
    </citation>
    <scope>NUCLEOTIDE SEQUENCE [LARGE SCALE GENOMIC DNA]</scope>
    <source>
        <strain evidence="6">husup-a2</strain>
    </source>
</reference>
<dbReference type="SUPFAM" id="SSF111369">
    <property type="entry name" value="HlyD-like secretion proteins"/>
    <property type="match status" value="1"/>
</dbReference>
<dbReference type="InterPro" id="IPR058792">
    <property type="entry name" value="Beta-barrel_RND_2"/>
</dbReference>
<dbReference type="Gene3D" id="2.40.50.100">
    <property type="match status" value="2"/>
</dbReference>
<dbReference type="Proteomes" id="UP000218542">
    <property type="component" value="Unassembled WGS sequence"/>
</dbReference>
<dbReference type="GO" id="GO:1990281">
    <property type="term" value="C:efflux pump complex"/>
    <property type="evidence" value="ECO:0007669"/>
    <property type="project" value="TreeGrafter"/>
</dbReference>
<evidence type="ECO:0000313" key="5">
    <source>
        <dbReference type="EMBL" id="GAX60885.1"/>
    </source>
</evidence>
<dbReference type="Pfam" id="PF25973">
    <property type="entry name" value="BSH_CzcB"/>
    <property type="match status" value="1"/>
</dbReference>
<dbReference type="FunFam" id="2.40.30.170:FF:000010">
    <property type="entry name" value="Efflux RND transporter periplasmic adaptor subunit"/>
    <property type="match status" value="1"/>
</dbReference>
<feature type="domain" description="CzcB-like barrel-sandwich hybrid" evidence="4">
    <location>
        <begin position="70"/>
        <end position="197"/>
    </location>
</feature>
<sequence length="464" mass="51997">MVLKLTVWKDTPDAYLYDGPKRGTKTYNGPNINNLQGKDYEAVPVETIQVKRRNIEIFLVNNCTLESEKQVEVLAETSGIVQNILVEEGDHVRSGMPLAKLDEEEVLLALREAKLKKENAERVYRSSLDNFKENIISKEEFEEKKFQLEIATVELERKQMEYEYTTIKSPIDGIIVERNIEEGYDIEKGRMVFKIADFDPILARIYIPEKDVNKVVEGQMARVVYEFLTGIEFTGRVKMVSPVVDPESGTVKVTIEINDQSGGALKPGMFVSVFTIVGQHQNALLIPKKALILEAEADEVFVVREFIVLSISSDKIKKLAMGDSVVCEQRSTINEESRKGLSLSGKVVDISGNHENGAIYNITIEATDILSRNINKEFEKVSFYNDRGDLLLSKNNVNFHVKSRAFKTKITPGFKEGNYVEILTGLKESDRVITVGQDDVGHGADVVIINEEKEAGETAVLGAP</sequence>
<name>A0A286TYB6_9BACT</name>
<evidence type="ECO:0000259" key="3">
    <source>
        <dbReference type="Pfam" id="PF25954"/>
    </source>
</evidence>
<dbReference type="NCBIfam" id="TIGR01730">
    <property type="entry name" value="RND_mfp"/>
    <property type="match status" value="1"/>
</dbReference>
<dbReference type="PANTHER" id="PTHR30469:SF15">
    <property type="entry name" value="HLYD FAMILY OF SECRETION PROTEINS"/>
    <property type="match status" value="1"/>
</dbReference>
<dbReference type="EMBL" id="BAOS01000015">
    <property type="protein sequence ID" value="GAX60885.1"/>
    <property type="molecule type" value="Genomic_DNA"/>
</dbReference>
<comment type="similarity">
    <text evidence="1">Belongs to the membrane fusion protein (MFP) (TC 8.A.1) family.</text>
</comment>
<keyword evidence="6" id="KW-1185">Reference proteome</keyword>
<dbReference type="AlphaFoldDB" id="A0A286TYB6"/>
<organism evidence="5 6">
    <name type="scientific">Candidatus Scalindua japonica</name>
    <dbReference type="NCBI Taxonomy" id="1284222"/>
    <lineage>
        <taxon>Bacteria</taxon>
        <taxon>Pseudomonadati</taxon>
        <taxon>Planctomycetota</taxon>
        <taxon>Candidatus Brocadiia</taxon>
        <taxon>Candidatus Brocadiales</taxon>
        <taxon>Candidatus Scalinduaceae</taxon>
        <taxon>Candidatus Scalindua</taxon>
    </lineage>
</organism>
<dbReference type="PANTHER" id="PTHR30469">
    <property type="entry name" value="MULTIDRUG RESISTANCE PROTEIN MDTA"/>
    <property type="match status" value="1"/>
</dbReference>
<gene>
    <name evidence="5" type="ORF">SCALIN_C15_0026</name>
</gene>
<accession>A0A286TYB6</accession>
<protein>
    <submittedName>
        <fullName evidence="5">Efflux transporter, RND family, MFP subunit</fullName>
    </submittedName>
</protein>
<dbReference type="InterPro" id="IPR058647">
    <property type="entry name" value="BSH_CzcB-like"/>
</dbReference>